<dbReference type="STRING" id="3821.A0A151TBR5"/>
<dbReference type="InterPro" id="IPR019376">
    <property type="entry name" value="Myeloid_leukemia_factor"/>
</dbReference>
<evidence type="ECO:0000256" key="5">
    <source>
        <dbReference type="SAM" id="MobiDB-lite"/>
    </source>
</evidence>
<evidence type="ECO:0000256" key="4">
    <source>
        <dbReference type="ARBA" id="ARBA00022553"/>
    </source>
</evidence>
<evidence type="ECO:0008006" key="8">
    <source>
        <dbReference type="Google" id="ProtNLM"/>
    </source>
</evidence>
<dbReference type="AlphaFoldDB" id="A0A151TBR5"/>
<gene>
    <name evidence="6" type="ORF">KK1_019087</name>
</gene>
<dbReference type="EMBL" id="CM003609">
    <property type="protein sequence ID" value="KYP64487.1"/>
    <property type="molecule type" value="Genomic_DNA"/>
</dbReference>
<accession>A0A151TBR5</accession>
<organism evidence="6 7">
    <name type="scientific">Cajanus cajan</name>
    <name type="common">Pigeon pea</name>
    <name type="synonym">Cajanus indicus</name>
    <dbReference type="NCBI Taxonomy" id="3821"/>
    <lineage>
        <taxon>Eukaryota</taxon>
        <taxon>Viridiplantae</taxon>
        <taxon>Streptophyta</taxon>
        <taxon>Embryophyta</taxon>
        <taxon>Tracheophyta</taxon>
        <taxon>Spermatophyta</taxon>
        <taxon>Magnoliopsida</taxon>
        <taxon>eudicotyledons</taxon>
        <taxon>Gunneridae</taxon>
        <taxon>Pentapetalae</taxon>
        <taxon>rosids</taxon>
        <taxon>fabids</taxon>
        <taxon>Fabales</taxon>
        <taxon>Fabaceae</taxon>
        <taxon>Papilionoideae</taxon>
        <taxon>50 kb inversion clade</taxon>
        <taxon>NPAAA clade</taxon>
        <taxon>indigoferoid/millettioid clade</taxon>
        <taxon>Phaseoleae</taxon>
        <taxon>Cajanus</taxon>
    </lineage>
</organism>
<evidence type="ECO:0000313" key="6">
    <source>
        <dbReference type="EMBL" id="KYP64487.1"/>
    </source>
</evidence>
<dbReference type="Proteomes" id="UP000075243">
    <property type="component" value="Chromosome 7"/>
</dbReference>
<keyword evidence="7" id="KW-1185">Reference proteome</keyword>
<name>A0A151TBR5_CAJCA</name>
<evidence type="ECO:0000256" key="3">
    <source>
        <dbReference type="ARBA" id="ARBA00022490"/>
    </source>
</evidence>
<dbReference type="Pfam" id="PF10248">
    <property type="entry name" value="Mlf1IP"/>
    <property type="match status" value="1"/>
</dbReference>
<dbReference type="OMA" id="DKGNTEH"/>
<feature type="compositionally biased region" description="Polar residues" evidence="5">
    <location>
        <begin position="54"/>
        <end position="64"/>
    </location>
</feature>
<evidence type="ECO:0000256" key="2">
    <source>
        <dbReference type="ARBA" id="ARBA00008332"/>
    </source>
</evidence>
<comment type="subcellular location">
    <subcellularLocation>
        <location evidence="1">Cytoplasm</location>
    </subcellularLocation>
</comment>
<keyword evidence="3" id="KW-0963">Cytoplasm</keyword>
<dbReference type="PANTHER" id="PTHR13105">
    <property type="entry name" value="MYELOID LEUKEMIA FACTOR"/>
    <property type="match status" value="1"/>
</dbReference>
<reference evidence="6 7" key="1">
    <citation type="journal article" date="2012" name="Nat. Biotechnol.">
        <title>Draft genome sequence of pigeonpea (Cajanus cajan), an orphan legume crop of resource-poor farmers.</title>
        <authorList>
            <person name="Varshney R.K."/>
            <person name="Chen W."/>
            <person name="Li Y."/>
            <person name="Bharti A.K."/>
            <person name="Saxena R.K."/>
            <person name="Schlueter J.A."/>
            <person name="Donoghue M.T."/>
            <person name="Azam S."/>
            <person name="Fan G."/>
            <person name="Whaley A.M."/>
            <person name="Farmer A.D."/>
            <person name="Sheridan J."/>
            <person name="Iwata A."/>
            <person name="Tuteja R."/>
            <person name="Penmetsa R.V."/>
            <person name="Wu W."/>
            <person name="Upadhyaya H.D."/>
            <person name="Yang S.P."/>
            <person name="Shah T."/>
            <person name="Saxena K.B."/>
            <person name="Michael T."/>
            <person name="McCombie W.R."/>
            <person name="Yang B."/>
            <person name="Zhang G."/>
            <person name="Yang H."/>
            <person name="Wang J."/>
            <person name="Spillane C."/>
            <person name="Cook D.R."/>
            <person name="May G.D."/>
            <person name="Xu X."/>
            <person name="Jackson S.A."/>
        </authorList>
    </citation>
    <scope>NUCLEOTIDE SEQUENCE [LARGE SCALE GENOMIC DNA]</scope>
    <source>
        <strain evidence="7">cv. Asha</strain>
    </source>
</reference>
<evidence type="ECO:0000256" key="1">
    <source>
        <dbReference type="ARBA" id="ARBA00004496"/>
    </source>
</evidence>
<sequence>MQRGRGVEDNIFEPRGFGDFGGFGFPNSMMRSLFGGRDPFDDPFFTDPFGSLLGPSSASRAMQRTNKEKGIVIEELDSDDEGARNCPETGDKDFDQKKSNSTMEPSVEHPDDDEDENSDATYKDDHHTTKPSKTRKISFQTSRVTYGGIDGAYYTSTRTRRMGGDGVVMEEKKEADTTTGQATHRITRGIHDKGHSVLRKLDSDGQVDTKQTLYNLNEDELAGFEAAWKGNNMAQLPGFDVHRNGEHDNVVGSSGGKQNRNQVWSLPYLEPAGRARGFPSNYEAGTASGGRTKKVVRVNID</sequence>
<protein>
    <recommendedName>
        <fullName evidence="8">Myeloid leukemia factor 1</fullName>
    </recommendedName>
</protein>
<dbReference type="Gramene" id="C.cajan_18544.t">
    <property type="protein sequence ID" value="C.cajan_18544.t"/>
    <property type="gene ID" value="C.cajan_18544"/>
</dbReference>
<evidence type="ECO:0000313" key="7">
    <source>
        <dbReference type="Proteomes" id="UP000075243"/>
    </source>
</evidence>
<dbReference type="GO" id="GO:0005737">
    <property type="term" value="C:cytoplasm"/>
    <property type="evidence" value="ECO:0007669"/>
    <property type="project" value="UniProtKB-SubCell"/>
</dbReference>
<keyword evidence="4" id="KW-0597">Phosphoprotein</keyword>
<proteinExistence type="inferred from homology"/>
<feature type="compositionally biased region" description="Basic and acidic residues" evidence="5">
    <location>
        <begin position="89"/>
        <end position="98"/>
    </location>
</feature>
<feature type="region of interest" description="Disordered" evidence="5">
    <location>
        <begin position="50"/>
        <end position="136"/>
    </location>
</feature>
<comment type="similarity">
    <text evidence="2">Belongs to the MLF family.</text>
</comment>